<evidence type="ECO:0000313" key="1">
    <source>
        <dbReference type="EMBL" id="KKS98086.1"/>
    </source>
</evidence>
<organism evidence="1 2">
    <name type="scientific">Candidatus Gottesmanbacteria bacterium GW2011_GWA2_43_14</name>
    <dbReference type="NCBI Taxonomy" id="1618443"/>
    <lineage>
        <taxon>Bacteria</taxon>
        <taxon>Candidatus Gottesmaniibacteriota</taxon>
    </lineage>
</organism>
<sequence>MHSIAIFYRVFLKQLNEYIKEENIFSSPSLGLI</sequence>
<evidence type="ECO:0000313" key="2">
    <source>
        <dbReference type="Proteomes" id="UP000034894"/>
    </source>
</evidence>
<reference evidence="1 2" key="1">
    <citation type="journal article" date="2015" name="Nature">
        <title>rRNA introns, odd ribosomes, and small enigmatic genomes across a large radiation of phyla.</title>
        <authorList>
            <person name="Brown C.T."/>
            <person name="Hug L.A."/>
            <person name="Thomas B.C."/>
            <person name="Sharon I."/>
            <person name="Castelle C.J."/>
            <person name="Singh A."/>
            <person name="Wilkins M.J."/>
            <person name="Williams K.H."/>
            <person name="Banfield J.F."/>
        </authorList>
    </citation>
    <scope>NUCLEOTIDE SEQUENCE [LARGE SCALE GENOMIC DNA]</scope>
</reference>
<dbReference type="AlphaFoldDB" id="A0A0G1FSV7"/>
<comment type="caution">
    <text evidence="1">The sequence shown here is derived from an EMBL/GenBank/DDBJ whole genome shotgun (WGS) entry which is preliminary data.</text>
</comment>
<name>A0A0G1FSV7_9BACT</name>
<proteinExistence type="predicted"/>
<accession>A0A0G1FSV7</accession>
<gene>
    <name evidence="1" type="ORF">UV73_C0003G0028</name>
</gene>
<dbReference type="Proteomes" id="UP000034894">
    <property type="component" value="Unassembled WGS sequence"/>
</dbReference>
<dbReference type="EMBL" id="LCFP01000003">
    <property type="protein sequence ID" value="KKS98086.1"/>
    <property type="molecule type" value="Genomic_DNA"/>
</dbReference>
<protein>
    <submittedName>
        <fullName evidence="1">Uncharacterized protein</fullName>
    </submittedName>
</protein>